<dbReference type="GO" id="GO:0006312">
    <property type="term" value="P:mitotic recombination"/>
    <property type="evidence" value="ECO:0007669"/>
    <property type="project" value="TreeGrafter"/>
</dbReference>
<accession>A0A811RF56</accession>
<dbReference type="InterPro" id="IPR013632">
    <property type="entry name" value="Rad51_C"/>
</dbReference>
<organism evidence="3 4">
    <name type="scientific">Miscanthus lutarioriparius</name>
    <dbReference type="NCBI Taxonomy" id="422564"/>
    <lineage>
        <taxon>Eukaryota</taxon>
        <taxon>Viridiplantae</taxon>
        <taxon>Streptophyta</taxon>
        <taxon>Embryophyta</taxon>
        <taxon>Tracheophyta</taxon>
        <taxon>Spermatophyta</taxon>
        <taxon>Magnoliopsida</taxon>
        <taxon>Liliopsida</taxon>
        <taxon>Poales</taxon>
        <taxon>Poaceae</taxon>
        <taxon>PACMAD clade</taxon>
        <taxon>Panicoideae</taxon>
        <taxon>Andropogonodae</taxon>
        <taxon>Andropogoneae</taxon>
        <taxon>Saccharinae</taxon>
        <taxon>Miscanthus</taxon>
    </lineage>
</organism>
<dbReference type="PANTHER" id="PTHR22942:SF30">
    <property type="entry name" value="MEIOTIC RECOMBINATION PROTEIN DMC1_LIM15 HOMOLOG"/>
    <property type="match status" value="1"/>
</dbReference>
<dbReference type="Gene3D" id="3.40.50.300">
    <property type="entry name" value="P-loop containing nucleotide triphosphate hydrolases"/>
    <property type="match status" value="2"/>
</dbReference>
<dbReference type="Pfam" id="PF08423">
    <property type="entry name" value="Rad51"/>
    <property type="match status" value="2"/>
</dbReference>
<reference evidence="3" key="1">
    <citation type="submission" date="2020-10" db="EMBL/GenBank/DDBJ databases">
        <authorList>
            <person name="Han B."/>
            <person name="Lu T."/>
            <person name="Zhao Q."/>
            <person name="Huang X."/>
            <person name="Zhao Y."/>
        </authorList>
    </citation>
    <scope>NUCLEOTIDE SEQUENCE</scope>
</reference>
<evidence type="ECO:0000256" key="1">
    <source>
        <dbReference type="SAM" id="Phobius"/>
    </source>
</evidence>
<dbReference type="Proteomes" id="UP000604825">
    <property type="component" value="Unassembled WGS sequence"/>
</dbReference>
<keyword evidence="1" id="KW-0812">Transmembrane</keyword>
<dbReference type="InterPro" id="IPR027417">
    <property type="entry name" value="P-loop_NTPase"/>
</dbReference>
<dbReference type="GO" id="GO:0007131">
    <property type="term" value="P:reciprocal meiotic recombination"/>
    <property type="evidence" value="ECO:0007669"/>
    <property type="project" value="TreeGrafter"/>
</dbReference>
<evidence type="ECO:0000259" key="2">
    <source>
        <dbReference type="Pfam" id="PF08423"/>
    </source>
</evidence>
<dbReference type="SUPFAM" id="SSF52540">
    <property type="entry name" value="P-loop containing nucleoside triphosphate hydrolases"/>
    <property type="match status" value="1"/>
</dbReference>
<name>A0A811RF56_9POAL</name>
<feature type="domain" description="Rad51-like C-terminal" evidence="2">
    <location>
        <begin position="9"/>
        <end position="57"/>
    </location>
</feature>
<dbReference type="EMBL" id="CAJGYO010000014">
    <property type="protein sequence ID" value="CAD6268943.1"/>
    <property type="molecule type" value="Genomic_DNA"/>
</dbReference>
<dbReference type="PANTHER" id="PTHR22942">
    <property type="entry name" value="RECA/RAD51/RADA DNA STRAND-PAIRING FAMILY MEMBER"/>
    <property type="match status" value="1"/>
</dbReference>
<feature type="transmembrane region" description="Helical" evidence="1">
    <location>
        <begin position="101"/>
        <end position="125"/>
    </location>
</feature>
<dbReference type="AlphaFoldDB" id="A0A811RF56"/>
<feature type="domain" description="Rad51-like C-terminal" evidence="2">
    <location>
        <begin position="86"/>
        <end position="180"/>
    </location>
</feature>
<dbReference type="GO" id="GO:0008094">
    <property type="term" value="F:ATP-dependent activity, acting on DNA"/>
    <property type="evidence" value="ECO:0007669"/>
    <property type="project" value="TreeGrafter"/>
</dbReference>
<dbReference type="GO" id="GO:0000730">
    <property type="term" value="P:DNA recombinase assembly"/>
    <property type="evidence" value="ECO:0007669"/>
    <property type="project" value="TreeGrafter"/>
</dbReference>
<dbReference type="GO" id="GO:0003690">
    <property type="term" value="F:double-stranded DNA binding"/>
    <property type="evidence" value="ECO:0007669"/>
    <property type="project" value="TreeGrafter"/>
</dbReference>
<comment type="caution">
    <text evidence="3">The sequence shown here is derived from an EMBL/GenBank/DDBJ whole genome shotgun (WGS) entry which is preliminary data.</text>
</comment>
<dbReference type="GO" id="GO:0000794">
    <property type="term" value="C:condensed nuclear chromosome"/>
    <property type="evidence" value="ECO:0007669"/>
    <property type="project" value="TreeGrafter"/>
</dbReference>
<evidence type="ECO:0000313" key="3">
    <source>
        <dbReference type="EMBL" id="CAD6268943.1"/>
    </source>
</evidence>
<dbReference type="GO" id="GO:0042148">
    <property type="term" value="P:DNA strand invasion"/>
    <property type="evidence" value="ECO:0007669"/>
    <property type="project" value="TreeGrafter"/>
</dbReference>
<keyword evidence="1" id="KW-1133">Transmembrane helix</keyword>
<dbReference type="GO" id="GO:0003697">
    <property type="term" value="F:single-stranded DNA binding"/>
    <property type="evidence" value="ECO:0007669"/>
    <property type="project" value="TreeGrafter"/>
</dbReference>
<dbReference type="GO" id="GO:0000150">
    <property type="term" value="F:DNA strand exchange activity"/>
    <property type="evidence" value="ECO:0007669"/>
    <property type="project" value="TreeGrafter"/>
</dbReference>
<sequence>MKFSADLNTYIAERFGMDASVVLDNLIYPPAYTYEHQYNLLLGLAAKMAEGPFRLLLAQMLSHLTKVAEEFNVAVYITNQASNPHAGRRKVAYIDTEGTLYLWNFINLVLTPMSTSTFFLLGLAAKMAEEPFRLLRHETLRAHMVFLSSWKQIVDSVIALFRVDFSGRGELAERQQKQFNVAVYITNQGGLCYLAVYQFQEFKDQ</sequence>
<dbReference type="GO" id="GO:0070192">
    <property type="term" value="P:chromosome organization involved in meiotic cell cycle"/>
    <property type="evidence" value="ECO:0007669"/>
    <property type="project" value="TreeGrafter"/>
</dbReference>
<keyword evidence="1" id="KW-0472">Membrane</keyword>
<proteinExistence type="predicted"/>
<keyword evidence="4" id="KW-1185">Reference proteome</keyword>
<evidence type="ECO:0000313" key="4">
    <source>
        <dbReference type="Proteomes" id="UP000604825"/>
    </source>
</evidence>
<protein>
    <recommendedName>
        <fullName evidence="2">Rad51-like C-terminal domain-containing protein</fullName>
    </recommendedName>
</protein>
<gene>
    <name evidence="3" type="ORF">NCGR_LOCUS52248</name>
</gene>